<dbReference type="EMBL" id="JAUSUB010000003">
    <property type="protein sequence ID" value="MDQ0269204.1"/>
    <property type="molecule type" value="Genomic_DNA"/>
</dbReference>
<comment type="caution">
    <text evidence="1">The sequence shown here is derived from an EMBL/GenBank/DDBJ whole genome shotgun (WGS) entry which is preliminary data.</text>
</comment>
<protein>
    <submittedName>
        <fullName evidence="1">Pimeloyl-ACP methyl ester carboxylesterase</fullName>
    </submittedName>
</protein>
<proteinExistence type="predicted"/>
<keyword evidence="2" id="KW-1185">Reference proteome</keyword>
<evidence type="ECO:0000313" key="2">
    <source>
        <dbReference type="Proteomes" id="UP001238088"/>
    </source>
</evidence>
<accession>A0ABU0AD71</accession>
<dbReference type="Proteomes" id="UP001238088">
    <property type="component" value="Unassembled WGS sequence"/>
</dbReference>
<sequence>MQPLLALYDYSCTTGMSRMAADQLDGTFIEMKGIGHFPISENPKVFLQYFSPVLEEISKRGVAAYE</sequence>
<dbReference type="RefSeq" id="WP_307472589.1">
    <property type="nucleotide sequence ID" value="NZ_JAUSUB010000003.1"/>
</dbReference>
<evidence type="ECO:0000313" key="1">
    <source>
        <dbReference type="EMBL" id="MDQ0269204.1"/>
    </source>
</evidence>
<gene>
    <name evidence="1" type="ORF">J2S17_001074</name>
</gene>
<name>A0ABU0AD71_9BACI</name>
<reference evidence="1 2" key="1">
    <citation type="submission" date="2023-07" db="EMBL/GenBank/DDBJ databases">
        <title>Genomic Encyclopedia of Type Strains, Phase IV (KMG-IV): sequencing the most valuable type-strain genomes for metagenomic binning, comparative biology and taxonomic classification.</title>
        <authorList>
            <person name="Goeker M."/>
        </authorList>
    </citation>
    <scope>NUCLEOTIDE SEQUENCE [LARGE SCALE GENOMIC DNA]</scope>
    <source>
        <strain evidence="1 2">DSM 23494</strain>
    </source>
</reference>
<organism evidence="1 2">
    <name type="scientific">Cytobacillus purgationiresistens</name>
    <dbReference type="NCBI Taxonomy" id="863449"/>
    <lineage>
        <taxon>Bacteria</taxon>
        <taxon>Bacillati</taxon>
        <taxon>Bacillota</taxon>
        <taxon>Bacilli</taxon>
        <taxon>Bacillales</taxon>
        <taxon>Bacillaceae</taxon>
        <taxon>Cytobacillus</taxon>
    </lineage>
</organism>